<evidence type="ECO:0000313" key="3">
    <source>
        <dbReference type="EMBL" id="KAK7505979.1"/>
    </source>
</evidence>
<proteinExistence type="predicted"/>
<dbReference type="Proteomes" id="UP001519460">
    <property type="component" value="Unassembled WGS sequence"/>
</dbReference>
<protein>
    <submittedName>
        <fullName evidence="3">Uncharacterized protein</fullName>
    </submittedName>
</protein>
<keyword evidence="4" id="KW-1185">Reference proteome</keyword>
<comment type="caution">
    <text evidence="3">The sequence shown here is derived from an EMBL/GenBank/DDBJ whole genome shotgun (WGS) entry which is preliminary data.</text>
</comment>
<organism evidence="3 4">
    <name type="scientific">Batillaria attramentaria</name>
    <dbReference type="NCBI Taxonomy" id="370345"/>
    <lineage>
        <taxon>Eukaryota</taxon>
        <taxon>Metazoa</taxon>
        <taxon>Spiralia</taxon>
        <taxon>Lophotrochozoa</taxon>
        <taxon>Mollusca</taxon>
        <taxon>Gastropoda</taxon>
        <taxon>Caenogastropoda</taxon>
        <taxon>Sorbeoconcha</taxon>
        <taxon>Cerithioidea</taxon>
        <taxon>Batillariidae</taxon>
        <taxon>Batillaria</taxon>
    </lineage>
</organism>
<name>A0ABD0M2E2_9CAEN</name>
<sequence length="95" mass="10342">MLNATTTDASSKQERFGSEGVTTQAEKREGIRIRVKVIIPLPGSVYEGTWLALTLPLATVAFGLIGLLESCLISHETRCQFDSKGEQCDLIGRNC</sequence>
<keyword evidence="2" id="KW-1133">Transmembrane helix</keyword>
<dbReference type="EMBL" id="JACVVK020000008">
    <property type="protein sequence ID" value="KAK7505979.1"/>
    <property type="molecule type" value="Genomic_DNA"/>
</dbReference>
<feature type="compositionally biased region" description="Polar residues" evidence="1">
    <location>
        <begin position="1"/>
        <end position="10"/>
    </location>
</feature>
<accession>A0ABD0M2E2</accession>
<dbReference type="AlphaFoldDB" id="A0ABD0M2E2"/>
<keyword evidence="2" id="KW-0472">Membrane</keyword>
<evidence type="ECO:0000256" key="1">
    <source>
        <dbReference type="SAM" id="MobiDB-lite"/>
    </source>
</evidence>
<feature type="region of interest" description="Disordered" evidence="1">
    <location>
        <begin position="1"/>
        <end position="23"/>
    </location>
</feature>
<evidence type="ECO:0000256" key="2">
    <source>
        <dbReference type="SAM" id="Phobius"/>
    </source>
</evidence>
<reference evidence="3 4" key="1">
    <citation type="journal article" date="2023" name="Sci. Data">
        <title>Genome assembly of the Korean intertidal mud-creeper Batillaria attramentaria.</title>
        <authorList>
            <person name="Patra A.K."/>
            <person name="Ho P.T."/>
            <person name="Jun S."/>
            <person name="Lee S.J."/>
            <person name="Kim Y."/>
            <person name="Won Y.J."/>
        </authorList>
    </citation>
    <scope>NUCLEOTIDE SEQUENCE [LARGE SCALE GENOMIC DNA]</scope>
    <source>
        <strain evidence="3">Wonlab-2016</strain>
    </source>
</reference>
<gene>
    <name evidence="3" type="ORF">BaRGS_00002701</name>
</gene>
<evidence type="ECO:0000313" key="4">
    <source>
        <dbReference type="Proteomes" id="UP001519460"/>
    </source>
</evidence>
<feature type="transmembrane region" description="Helical" evidence="2">
    <location>
        <begin position="50"/>
        <end position="68"/>
    </location>
</feature>
<keyword evidence="2" id="KW-0812">Transmembrane</keyword>